<dbReference type="Gene3D" id="3.60.21.10">
    <property type="match status" value="1"/>
</dbReference>
<evidence type="ECO:0000313" key="2">
    <source>
        <dbReference type="Proteomes" id="UP001328107"/>
    </source>
</evidence>
<dbReference type="InterPro" id="IPR029052">
    <property type="entry name" value="Metallo-depent_PP-like"/>
</dbReference>
<dbReference type="EMBL" id="BTRK01000001">
    <property type="protein sequence ID" value="GMR30451.1"/>
    <property type="molecule type" value="Genomic_DNA"/>
</dbReference>
<keyword evidence="2" id="KW-1185">Reference proteome</keyword>
<dbReference type="AlphaFoldDB" id="A0AAN4YY00"/>
<feature type="non-terminal residue" evidence="1">
    <location>
        <position position="62"/>
    </location>
</feature>
<reference evidence="2" key="1">
    <citation type="submission" date="2022-10" db="EMBL/GenBank/DDBJ databases">
        <title>Genome assembly of Pristionchus species.</title>
        <authorList>
            <person name="Yoshida K."/>
            <person name="Sommer R.J."/>
        </authorList>
    </citation>
    <scope>NUCLEOTIDE SEQUENCE [LARGE SCALE GENOMIC DNA]</scope>
    <source>
        <strain evidence="2">RS5460</strain>
    </source>
</reference>
<proteinExistence type="predicted"/>
<protein>
    <submittedName>
        <fullName evidence="1">Uncharacterized protein</fullName>
    </submittedName>
</protein>
<dbReference type="SUPFAM" id="SSF56300">
    <property type="entry name" value="Metallo-dependent phosphatases"/>
    <property type="match status" value="1"/>
</dbReference>
<feature type="non-terminal residue" evidence="1">
    <location>
        <position position="1"/>
    </location>
</feature>
<gene>
    <name evidence="1" type="ORF">PMAYCL1PPCAC_00646</name>
</gene>
<dbReference type="Proteomes" id="UP001328107">
    <property type="component" value="Unassembled WGS sequence"/>
</dbReference>
<accession>A0AAN4YY00</accession>
<comment type="caution">
    <text evidence="1">The sequence shown here is derived from an EMBL/GenBank/DDBJ whole genome shotgun (WGS) entry which is preliminary data.</text>
</comment>
<name>A0AAN4YY00_9BILA</name>
<sequence length="62" mass="7086">YVFSYMSVVHLCDCVLAMHGCIPKKRLVKLENINKGVPKFLWSPPARSMAHDILWGDPSWAE</sequence>
<organism evidence="1 2">
    <name type="scientific">Pristionchus mayeri</name>
    <dbReference type="NCBI Taxonomy" id="1317129"/>
    <lineage>
        <taxon>Eukaryota</taxon>
        <taxon>Metazoa</taxon>
        <taxon>Ecdysozoa</taxon>
        <taxon>Nematoda</taxon>
        <taxon>Chromadorea</taxon>
        <taxon>Rhabditida</taxon>
        <taxon>Rhabditina</taxon>
        <taxon>Diplogasteromorpha</taxon>
        <taxon>Diplogasteroidea</taxon>
        <taxon>Neodiplogasteridae</taxon>
        <taxon>Pristionchus</taxon>
    </lineage>
</organism>
<evidence type="ECO:0000313" key="1">
    <source>
        <dbReference type="EMBL" id="GMR30451.1"/>
    </source>
</evidence>